<dbReference type="Pfam" id="PF12680">
    <property type="entry name" value="SnoaL_2"/>
    <property type="match status" value="1"/>
</dbReference>
<dbReference type="AlphaFoldDB" id="A0A2S4ALJ8"/>
<dbReference type="OrthoDB" id="8684708at2"/>
<dbReference type="Proteomes" id="UP000237068">
    <property type="component" value="Unassembled WGS sequence"/>
</dbReference>
<feature type="domain" description="SnoaL-like" evidence="1">
    <location>
        <begin position="9"/>
        <end position="103"/>
    </location>
</feature>
<accession>A0A2S4ALJ8</accession>
<reference evidence="2 3" key="1">
    <citation type="submission" date="2018-01" db="EMBL/GenBank/DDBJ databases">
        <title>Denitrification phenotypes of diverse strains of Pseudomonas stutzeri.</title>
        <authorList>
            <person name="Milligan D.A."/>
            <person name="Bergaust L."/>
            <person name="Bakken L.R."/>
            <person name="Frostegard A."/>
        </authorList>
    </citation>
    <scope>NUCLEOTIDE SEQUENCE [LARGE SCALE GENOMIC DNA]</scope>
    <source>
        <strain evidence="2 3">24a13</strain>
    </source>
</reference>
<gene>
    <name evidence="2" type="ORF">CXK91_12910</name>
</gene>
<name>A0A2S4ALJ8_STUST</name>
<organism evidence="2 3">
    <name type="scientific">Stutzerimonas stutzeri</name>
    <name type="common">Pseudomonas stutzeri</name>
    <dbReference type="NCBI Taxonomy" id="316"/>
    <lineage>
        <taxon>Bacteria</taxon>
        <taxon>Pseudomonadati</taxon>
        <taxon>Pseudomonadota</taxon>
        <taxon>Gammaproteobacteria</taxon>
        <taxon>Pseudomonadales</taxon>
        <taxon>Pseudomonadaceae</taxon>
        <taxon>Stutzerimonas</taxon>
    </lineage>
</organism>
<protein>
    <submittedName>
        <fullName evidence="2">Polyketide cyclase</fullName>
    </submittedName>
</protein>
<evidence type="ECO:0000313" key="2">
    <source>
        <dbReference type="EMBL" id="POH82234.1"/>
    </source>
</evidence>
<sequence>MSLQLPDVVETYFDISSGGDLSQLASCFCTDATVFDENKTHDGLAAIEAWQHEVRQAFAFEVEPLQALQGEGKLTVNTRLTGNFPGSPVQLNQVFRLENGRILSLEIIPC</sequence>
<dbReference type="RefSeq" id="WP_103456540.1">
    <property type="nucleotide sequence ID" value="NZ_JAMOHQ010000002.1"/>
</dbReference>
<evidence type="ECO:0000313" key="3">
    <source>
        <dbReference type="Proteomes" id="UP000237068"/>
    </source>
</evidence>
<evidence type="ECO:0000259" key="1">
    <source>
        <dbReference type="Pfam" id="PF12680"/>
    </source>
</evidence>
<dbReference type="SUPFAM" id="SSF54427">
    <property type="entry name" value="NTF2-like"/>
    <property type="match status" value="1"/>
</dbReference>
<dbReference type="EMBL" id="PPXG01000005">
    <property type="protein sequence ID" value="POH82234.1"/>
    <property type="molecule type" value="Genomic_DNA"/>
</dbReference>
<dbReference type="InterPro" id="IPR032710">
    <property type="entry name" value="NTF2-like_dom_sf"/>
</dbReference>
<dbReference type="InterPro" id="IPR037401">
    <property type="entry name" value="SnoaL-like"/>
</dbReference>
<proteinExistence type="predicted"/>
<comment type="caution">
    <text evidence="2">The sequence shown here is derived from an EMBL/GenBank/DDBJ whole genome shotgun (WGS) entry which is preliminary data.</text>
</comment>
<dbReference type="Gene3D" id="3.10.450.50">
    <property type="match status" value="1"/>
</dbReference>